<feature type="transmembrane region" description="Helical" evidence="5">
    <location>
        <begin position="92"/>
        <end position="111"/>
    </location>
</feature>
<dbReference type="RefSeq" id="WP_270116807.1">
    <property type="nucleotide sequence ID" value="NZ_BAAAOL010000017.1"/>
</dbReference>
<organism evidence="7 8">
    <name type="scientific">Glycomyces algeriensis</name>
    <dbReference type="NCBI Taxonomy" id="256037"/>
    <lineage>
        <taxon>Bacteria</taxon>
        <taxon>Bacillati</taxon>
        <taxon>Actinomycetota</taxon>
        <taxon>Actinomycetes</taxon>
        <taxon>Glycomycetales</taxon>
        <taxon>Glycomycetaceae</taxon>
        <taxon>Glycomyces</taxon>
    </lineage>
</organism>
<evidence type="ECO:0000256" key="4">
    <source>
        <dbReference type="ARBA" id="ARBA00023136"/>
    </source>
</evidence>
<keyword evidence="8" id="KW-1185">Reference proteome</keyword>
<feature type="transmembrane region" description="Helical" evidence="5">
    <location>
        <begin position="17"/>
        <end position="37"/>
    </location>
</feature>
<name>A0A9W6GBB1_9ACTN</name>
<keyword evidence="2 5" id="KW-0812">Transmembrane</keyword>
<evidence type="ECO:0000256" key="1">
    <source>
        <dbReference type="ARBA" id="ARBA00004141"/>
    </source>
</evidence>
<dbReference type="InterPro" id="IPR022764">
    <property type="entry name" value="Peptidase_S54_rhomboid_dom"/>
</dbReference>
<feature type="transmembrane region" description="Helical" evidence="5">
    <location>
        <begin position="117"/>
        <end position="138"/>
    </location>
</feature>
<protein>
    <submittedName>
        <fullName evidence="7">Rhomboid family intramembrane serine protease</fullName>
    </submittedName>
</protein>
<dbReference type="Proteomes" id="UP001144313">
    <property type="component" value="Unassembled WGS sequence"/>
</dbReference>
<dbReference type="InterPro" id="IPR035952">
    <property type="entry name" value="Rhomboid-like_sf"/>
</dbReference>
<evidence type="ECO:0000256" key="2">
    <source>
        <dbReference type="ARBA" id="ARBA00022692"/>
    </source>
</evidence>
<keyword evidence="4 5" id="KW-0472">Membrane</keyword>
<proteinExistence type="predicted"/>
<evidence type="ECO:0000256" key="3">
    <source>
        <dbReference type="ARBA" id="ARBA00022989"/>
    </source>
</evidence>
<keyword evidence="7" id="KW-0378">Hydrolase</keyword>
<dbReference type="AlphaFoldDB" id="A0A9W6GBB1"/>
<evidence type="ECO:0000313" key="8">
    <source>
        <dbReference type="Proteomes" id="UP001144313"/>
    </source>
</evidence>
<dbReference type="GO" id="GO:0004252">
    <property type="term" value="F:serine-type endopeptidase activity"/>
    <property type="evidence" value="ECO:0007669"/>
    <property type="project" value="InterPro"/>
</dbReference>
<accession>A0A9W6GBB1</accession>
<dbReference type="EMBL" id="BSDT01000001">
    <property type="protein sequence ID" value="GLI43667.1"/>
    <property type="molecule type" value="Genomic_DNA"/>
</dbReference>
<feature type="domain" description="Peptidase S54 rhomboid" evidence="6">
    <location>
        <begin position="61"/>
        <end position="189"/>
    </location>
</feature>
<dbReference type="Pfam" id="PF01694">
    <property type="entry name" value="Rhomboid"/>
    <property type="match status" value="1"/>
</dbReference>
<keyword evidence="7" id="KW-0645">Protease</keyword>
<evidence type="ECO:0000313" key="7">
    <source>
        <dbReference type="EMBL" id="GLI43667.1"/>
    </source>
</evidence>
<evidence type="ECO:0000259" key="6">
    <source>
        <dbReference type="Pfam" id="PF01694"/>
    </source>
</evidence>
<dbReference type="InterPro" id="IPR050925">
    <property type="entry name" value="Rhomboid_protease_S54"/>
</dbReference>
<dbReference type="GO" id="GO:0016020">
    <property type="term" value="C:membrane"/>
    <property type="evidence" value="ECO:0007669"/>
    <property type="project" value="UniProtKB-SubCell"/>
</dbReference>
<dbReference type="SUPFAM" id="SSF144091">
    <property type="entry name" value="Rhomboid-like"/>
    <property type="match status" value="1"/>
</dbReference>
<dbReference type="Gene3D" id="1.20.1540.10">
    <property type="entry name" value="Rhomboid-like"/>
    <property type="match status" value="1"/>
</dbReference>
<dbReference type="PANTHER" id="PTHR43731">
    <property type="entry name" value="RHOMBOID PROTEASE"/>
    <property type="match status" value="1"/>
</dbReference>
<dbReference type="PANTHER" id="PTHR43731:SF9">
    <property type="entry name" value="SLR1461 PROTEIN"/>
    <property type="match status" value="1"/>
</dbReference>
<feature type="transmembrane region" description="Helical" evidence="5">
    <location>
        <begin position="57"/>
        <end position="80"/>
    </location>
</feature>
<gene>
    <name evidence="7" type="ORF">GALLR39Z86_35170</name>
</gene>
<reference evidence="7" key="1">
    <citation type="submission" date="2022-12" db="EMBL/GenBank/DDBJ databases">
        <title>Reference genome sequencing for broad-spectrum identification of bacterial and archaeal isolates by mass spectrometry.</title>
        <authorList>
            <person name="Sekiguchi Y."/>
            <person name="Tourlousse D.M."/>
        </authorList>
    </citation>
    <scope>NUCLEOTIDE SEQUENCE</scope>
    <source>
        <strain evidence="7">LLR39Z86</strain>
    </source>
</reference>
<sequence length="206" mass="21680">MANPTAPTRMHPLRRALILWGTLIALMWLILIIDIVLPAHLTNFGIHPRSTEGLFPGIPAAPLLHAGAPHLISNTIPLAVMGTIAALRDWRGMWIALACSLVVSGLGVWLLSPAWSVTVGASGVAFGLFGYLIARGVFIRSIADILISVLIVIVYGSLIWGILPSHPHVSWQAHLFGFIGGILAAFATAKAAKAAKAARSAASPVA</sequence>
<feature type="transmembrane region" description="Helical" evidence="5">
    <location>
        <begin position="145"/>
        <end position="163"/>
    </location>
</feature>
<feature type="transmembrane region" description="Helical" evidence="5">
    <location>
        <begin position="169"/>
        <end position="189"/>
    </location>
</feature>
<evidence type="ECO:0000256" key="5">
    <source>
        <dbReference type="SAM" id="Phobius"/>
    </source>
</evidence>
<keyword evidence="3 5" id="KW-1133">Transmembrane helix</keyword>
<comment type="caution">
    <text evidence="7">The sequence shown here is derived from an EMBL/GenBank/DDBJ whole genome shotgun (WGS) entry which is preliminary data.</text>
</comment>
<dbReference type="GO" id="GO:0006508">
    <property type="term" value="P:proteolysis"/>
    <property type="evidence" value="ECO:0007669"/>
    <property type="project" value="UniProtKB-KW"/>
</dbReference>
<comment type="subcellular location">
    <subcellularLocation>
        <location evidence="1">Membrane</location>
        <topology evidence="1">Multi-pass membrane protein</topology>
    </subcellularLocation>
</comment>